<accession>V4A851</accession>
<evidence type="ECO:0000259" key="9">
    <source>
        <dbReference type="PROSITE" id="PS50157"/>
    </source>
</evidence>
<dbReference type="KEGG" id="lgi:LOTGIDRAFT_234296"/>
<dbReference type="GO" id="GO:0005634">
    <property type="term" value="C:nucleus"/>
    <property type="evidence" value="ECO:0007669"/>
    <property type="project" value="UniProtKB-SubCell"/>
</dbReference>
<keyword evidence="5" id="KW-0862">Zinc</keyword>
<name>V4A851_LOTGI</name>
<dbReference type="AlphaFoldDB" id="V4A851"/>
<dbReference type="SMART" id="SM00355">
    <property type="entry name" value="ZnF_C2H2"/>
    <property type="match status" value="5"/>
</dbReference>
<feature type="compositionally biased region" description="Acidic residues" evidence="8">
    <location>
        <begin position="15"/>
        <end position="46"/>
    </location>
</feature>
<evidence type="ECO:0000256" key="6">
    <source>
        <dbReference type="ARBA" id="ARBA00023242"/>
    </source>
</evidence>
<keyword evidence="11" id="KW-1185">Reference proteome</keyword>
<feature type="region of interest" description="Disordered" evidence="8">
    <location>
        <begin position="1"/>
        <end position="51"/>
    </location>
</feature>
<dbReference type="PANTHER" id="PTHR24394:SF29">
    <property type="entry name" value="MYONEURIN"/>
    <property type="match status" value="1"/>
</dbReference>
<dbReference type="GeneID" id="20249488"/>
<evidence type="ECO:0000256" key="1">
    <source>
        <dbReference type="ARBA" id="ARBA00004123"/>
    </source>
</evidence>
<keyword evidence="4 7" id="KW-0863">Zinc-finger</keyword>
<dbReference type="PROSITE" id="PS00028">
    <property type="entry name" value="ZINC_FINGER_C2H2_1"/>
    <property type="match status" value="3"/>
</dbReference>
<evidence type="ECO:0000256" key="8">
    <source>
        <dbReference type="SAM" id="MobiDB-lite"/>
    </source>
</evidence>
<dbReference type="RefSeq" id="XP_009059813.1">
    <property type="nucleotide sequence ID" value="XM_009061565.1"/>
</dbReference>
<feature type="region of interest" description="Disordered" evidence="8">
    <location>
        <begin position="171"/>
        <end position="191"/>
    </location>
</feature>
<feature type="domain" description="C2H2-type" evidence="9">
    <location>
        <begin position="237"/>
        <end position="265"/>
    </location>
</feature>
<keyword evidence="6" id="KW-0539">Nucleus</keyword>
<reference evidence="10 11" key="1">
    <citation type="journal article" date="2013" name="Nature">
        <title>Insights into bilaterian evolution from three spiralian genomes.</title>
        <authorList>
            <person name="Simakov O."/>
            <person name="Marletaz F."/>
            <person name="Cho S.J."/>
            <person name="Edsinger-Gonzales E."/>
            <person name="Havlak P."/>
            <person name="Hellsten U."/>
            <person name="Kuo D.H."/>
            <person name="Larsson T."/>
            <person name="Lv J."/>
            <person name="Arendt D."/>
            <person name="Savage R."/>
            <person name="Osoegawa K."/>
            <person name="de Jong P."/>
            <person name="Grimwood J."/>
            <person name="Chapman J.A."/>
            <person name="Shapiro H."/>
            <person name="Aerts A."/>
            <person name="Otillar R.P."/>
            <person name="Terry A.Y."/>
            <person name="Boore J.L."/>
            <person name="Grigoriev I.V."/>
            <person name="Lindberg D.R."/>
            <person name="Seaver E.C."/>
            <person name="Weisblat D.A."/>
            <person name="Putnam N.H."/>
            <person name="Rokhsar D.S."/>
        </authorList>
    </citation>
    <scope>NUCLEOTIDE SEQUENCE [LARGE SCALE GENOMIC DNA]</scope>
</reference>
<evidence type="ECO:0000313" key="10">
    <source>
        <dbReference type="EMBL" id="ESO89451.1"/>
    </source>
</evidence>
<evidence type="ECO:0000256" key="7">
    <source>
        <dbReference type="PROSITE-ProRule" id="PRU00042"/>
    </source>
</evidence>
<dbReference type="GO" id="GO:0008270">
    <property type="term" value="F:zinc ion binding"/>
    <property type="evidence" value="ECO:0007669"/>
    <property type="project" value="UniProtKB-KW"/>
</dbReference>
<dbReference type="PROSITE" id="PS50157">
    <property type="entry name" value="ZINC_FINGER_C2H2_2"/>
    <property type="match status" value="2"/>
</dbReference>
<keyword evidence="2" id="KW-0479">Metal-binding</keyword>
<dbReference type="EMBL" id="KB202591">
    <property type="protein sequence ID" value="ESO89451.1"/>
    <property type="molecule type" value="Genomic_DNA"/>
</dbReference>
<evidence type="ECO:0000256" key="5">
    <source>
        <dbReference type="ARBA" id="ARBA00022833"/>
    </source>
</evidence>
<organism evidence="10 11">
    <name type="scientific">Lottia gigantea</name>
    <name type="common">Giant owl limpet</name>
    <dbReference type="NCBI Taxonomy" id="225164"/>
    <lineage>
        <taxon>Eukaryota</taxon>
        <taxon>Metazoa</taxon>
        <taxon>Spiralia</taxon>
        <taxon>Lophotrochozoa</taxon>
        <taxon>Mollusca</taxon>
        <taxon>Gastropoda</taxon>
        <taxon>Patellogastropoda</taxon>
        <taxon>Lottioidea</taxon>
        <taxon>Lottiidae</taxon>
        <taxon>Lottia</taxon>
    </lineage>
</organism>
<gene>
    <name evidence="10" type="ORF">LOTGIDRAFT_234296</name>
</gene>
<feature type="domain" description="C2H2-type" evidence="9">
    <location>
        <begin position="58"/>
        <end position="80"/>
    </location>
</feature>
<dbReference type="Proteomes" id="UP000030746">
    <property type="component" value="Unassembled WGS sequence"/>
</dbReference>
<dbReference type="SUPFAM" id="SSF57667">
    <property type="entry name" value="beta-beta-alpha zinc fingers"/>
    <property type="match status" value="1"/>
</dbReference>
<dbReference type="PANTHER" id="PTHR24394">
    <property type="entry name" value="ZINC FINGER PROTEIN"/>
    <property type="match status" value="1"/>
</dbReference>
<sequence>MAAQAEEVMQLKAEDLDEDSEEEEEGEGEEDENNEEEEGEGEEEPETNQVKEQSTFTYRCVICDEKFESDSDFHKHRINHDRCPQCQQIFLCHKELIIHLSLHAVEGNICLFCRKISNTKESFDAHLKAHRQHFKTLDCQVCGMKFLTSEEFKIHICRKRTPEELAVAAPRGDKRATVTSAGSGKNDSPAKRIKVEGADDSGNRLADCSDVKIENLEDEAAGGDLKIKQEPDADKPFKCGYCAEPYATSNELCTHMTKAHPDKLS</sequence>
<protein>
    <recommendedName>
        <fullName evidence="9">C2H2-type domain-containing protein</fullName>
    </recommendedName>
</protein>
<comment type="subcellular location">
    <subcellularLocation>
        <location evidence="1">Nucleus</location>
    </subcellularLocation>
</comment>
<feature type="compositionally biased region" description="Polar residues" evidence="8">
    <location>
        <begin position="177"/>
        <end position="186"/>
    </location>
</feature>
<keyword evidence="3" id="KW-0677">Repeat</keyword>
<dbReference type="Gene3D" id="3.30.160.60">
    <property type="entry name" value="Classic Zinc Finger"/>
    <property type="match status" value="1"/>
</dbReference>
<dbReference type="HOGENOM" id="CLU_1050842_0_0_1"/>
<evidence type="ECO:0000256" key="4">
    <source>
        <dbReference type="ARBA" id="ARBA00022771"/>
    </source>
</evidence>
<evidence type="ECO:0000256" key="3">
    <source>
        <dbReference type="ARBA" id="ARBA00022737"/>
    </source>
</evidence>
<dbReference type="Pfam" id="PF00096">
    <property type="entry name" value="zf-C2H2"/>
    <property type="match status" value="1"/>
</dbReference>
<dbReference type="InterPro" id="IPR013087">
    <property type="entry name" value="Znf_C2H2_type"/>
</dbReference>
<dbReference type="GO" id="GO:0000981">
    <property type="term" value="F:DNA-binding transcription factor activity, RNA polymerase II-specific"/>
    <property type="evidence" value="ECO:0007669"/>
    <property type="project" value="TreeGrafter"/>
</dbReference>
<evidence type="ECO:0000256" key="2">
    <source>
        <dbReference type="ARBA" id="ARBA00022723"/>
    </source>
</evidence>
<dbReference type="InterPro" id="IPR036236">
    <property type="entry name" value="Znf_C2H2_sf"/>
</dbReference>
<dbReference type="OrthoDB" id="7467515at2759"/>
<proteinExistence type="predicted"/>
<dbReference type="CTD" id="20249488"/>
<evidence type="ECO:0000313" key="11">
    <source>
        <dbReference type="Proteomes" id="UP000030746"/>
    </source>
</evidence>